<dbReference type="CDD" id="cd18919">
    <property type="entry name" value="bHLH_AtBPE_like"/>
    <property type="match status" value="1"/>
</dbReference>
<dbReference type="GO" id="GO:0003700">
    <property type="term" value="F:DNA-binding transcription factor activity"/>
    <property type="evidence" value="ECO:0007669"/>
    <property type="project" value="TreeGrafter"/>
</dbReference>
<gene>
    <name evidence="7" type="ORF">L1049_004423</name>
</gene>
<protein>
    <recommendedName>
        <fullName evidence="6">BHLH domain-containing protein</fullName>
    </recommendedName>
</protein>
<dbReference type="InterPro" id="IPR024097">
    <property type="entry name" value="bHLH_ZIP_TF"/>
</dbReference>
<evidence type="ECO:0000256" key="5">
    <source>
        <dbReference type="SAM" id="MobiDB-lite"/>
    </source>
</evidence>
<dbReference type="PANTHER" id="PTHR12565">
    <property type="entry name" value="STEROL REGULATORY ELEMENT-BINDING PROTEIN"/>
    <property type="match status" value="1"/>
</dbReference>
<feature type="region of interest" description="Disordered" evidence="5">
    <location>
        <begin position="214"/>
        <end position="396"/>
    </location>
</feature>
<comment type="subcellular location">
    <subcellularLocation>
        <location evidence="1">Nucleus</location>
    </subcellularLocation>
</comment>
<feature type="compositionally biased region" description="Polar residues" evidence="5">
    <location>
        <begin position="273"/>
        <end position="285"/>
    </location>
</feature>
<organism evidence="7 8">
    <name type="scientific">Liquidambar formosana</name>
    <name type="common">Formosan gum</name>
    <dbReference type="NCBI Taxonomy" id="63359"/>
    <lineage>
        <taxon>Eukaryota</taxon>
        <taxon>Viridiplantae</taxon>
        <taxon>Streptophyta</taxon>
        <taxon>Embryophyta</taxon>
        <taxon>Tracheophyta</taxon>
        <taxon>Spermatophyta</taxon>
        <taxon>Magnoliopsida</taxon>
        <taxon>eudicotyledons</taxon>
        <taxon>Gunneridae</taxon>
        <taxon>Pentapetalae</taxon>
        <taxon>Saxifragales</taxon>
        <taxon>Altingiaceae</taxon>
        <taxon>Liquidambar</taxon>
    </lineage>
</organism>
<dbReference type="SUPFAM" id="SSF47459">
    <property type="entry name" value="HLH, helix-loop-helix DNA-binding domain"/>
    <property type="match status" value="1"/>
</dbReference>
<dbReference type="Gene3D" id="4.10.280.10">
    <property type="entry name" value="Helix-loop-helix DNA-binding domain"/>
    <property type="match status" value="1"/>
</dbReference>
<evidence type="ECO:0000259" key="6">
    <source>
        <dbReference type="PROSITE" id="PS50888"/>
    </source>
</evidence>
<evidence type="ECO:0000256" key="3">
    <source>
        <dbReference type="ARBA" id="ARBA00023163"/>
    </source>
</evidence>
<dbReference type="EMBL" id="JBBPBK010000007">
    <property type="protein sequence ID" value="KAK9281520.1"/>
    <property type="molecule type" value="Genomic_DNA"/>
</dbReference>
<dbReference type="PANTHER" id="PTHR12565:SF184">
    <property type="entry name" value="BHLH TRANSCRIPTION FACTOR"/>
    <property type="match status" value="1"/>
</dbReference>
<evidence type="ECO:0000256" key="4">
    <source>
        <dbReference type="ARBA" id="ARBA00023242"/>
    </source>
</evidence>
<dbReference type="SMART" id="SM00353">
    <property type="entry name" value="HLH"/>
    <property type="match status" value="1"/>
</dbReference>
<dbReference type="FunFam" id="4.10.280.10:FF:000002">
    <property type="entry name" value="Basic helix-loop-helix transcription factor"/>
    <property type="match status" value="1"/>
</dbReference>
<name>A0AAP0RP92_LIQFO</name>
<feature type="compositionally biased region" description="Polar residues" evidence="5">
    <location>
        <begin position="578"/>
        <end position="598"/>
    </location>
</feature>
<feature type="compositionally biased region" description="Basic and acidic residues" evidence="5">
    <location>
        <begin position="336"/>
        <end position="353"/>
    </location>
</feature>
<accession>A0AAP0RP92</accession>
<reference evidence="7 8" key="1">
    <citation type="journal article" date="2024" name="Plant J.">
        <title>Genome sequences and population genomics reveal climatic adaptation and genomic divergence between two closely related sweetgum species.</title>
        <authorList>
            <person name="Xu W.Q."/>
            <person name="Ren C.Q."/>
            <person name="Zhang X.Y."/>
            <person name="Comes H.P."/>
            <person name="Liu X.H."/>
            <person name="Li Y.G."/>
            <person name="Kettle C.J."/>
            <person name="Jalonen R."/>
            <person name="Gaisberger H."/>
            <person name="Ma Y.Z."/>
            <person name="Qiu Y.X."/>
        </authorList>
    </citation>
    <scope>NUCLEOTIDE SEQUENCE [LARGE SCALE GENOMIC DNA]</scope>
    <source>
        <strain evidence="7">Hangzhou</strain>
    </source>
</reference>
<evidence type="ECO:0000313" key="7">
    <source>
        <dbReference type="EMBL" id="KAK9281520.1"/>
    </source>
</evidence>
<keyword evidence="3" id="KW-0804">Transcription</keyword>
<dbReference type="GO" id="GO:0005634">
    <property type="term" value="C:nucleus"/>
    <property type="evidence" value="ECO:0007669"/>
    <property type="project" value="UniProtKB-SubCell"/>
</dbReference>
<keyword evidence="4" id="KW-0539">Nucleus</keyword>
<dbReference type="Proteomes" id="UP001415857">
    <property type="component" value="Unassembled WGS sequence"/>
</dbReference>
<comment type="caution">
    <text evidence="7">The sequence shown here is derived from an EMBL/GenBank/DDBJ whole genome shotgun (WGS) entry which is preliminary data.</text>
</comment>
<feature type="region of interest" description="Disordered" evidence="5">
    <location>
        <begin position="578"/>
        <end position="604"/>
    </location>
</feature>
<evidence type="ECO:0000256" key="2">
    <source>
        <dbReference type="ARBA" id="ARBA00023015"/>
    </source>
</evidence>
<dbReference type="AlphaFoldDB" id="A0AAP0RP92"/>
<dbReference type="InterPro" id="IPR011598">
    <property type="entry name" value="bHLH_dom"/>
</dbReference>
<sequence length="604" mass="65669">MDKDFFLNVGIQPSLHFEPTLSSSSSPMPTWQSLSAAMEIHAPELNCSSEQSPDCFLQQQTSWEKSTDQCIKFDSALSSMVSSPVASNSNISTEAFVIRELIGKLGNIGNSGDILRQSHPLLGNTVATTTATASYIGHGNNSTNTSCYSTPLNSPPKLTLPIMDQLVKENLSQLGKSMPLNSSLAEFSGDPGFAERAARFSCFGSRSLNGRTSQLGLNNTELPHRSMGNGKLPRVSSSPSFKAIGSQLGNQENKKSPLQDGTEMEMRRKFSRLSGSSIPDQTEFANSREESSVSEQIPGGEIGLKASNDLNSRKRKAGSRGKAKELASSPSAKATKVVEADHDSNAKRCKQSEGDGNENGAVKAEEEQRESTIAAGDEGQKQTKSSPKPPEPPKDYIHVRARRGQATDSHSLAERVRREKISERMKLLQDLVPGCNKVTGKALMLDEIINYVQSLQRQVEFLSMKLASVNFKMDFNTETHLSKDIFQPNGSLPRPIYPLESSSSALYGRQPQQSQLLQSTISNGAVSHCSVDPLDTALCQNLSMQLPPLDGFGQGVPQLPTFCEDDLQSIVQMGLGKNPNQEMPFQSRSFHGSNQPSSHMKIEL</sequence>
<keyword evidence="8" id="KW-1185">Reference proteome</keyword>
<proteinExistence type="predicted"/>
<dbReference type="InterPro" id="IPR036638">
    <property type="entry name" value="HLH_DNA-bd_sf"/>
</dbReference>
<evidence type="ECO:0000256" key="1">
    <source>
        <dbReference type="ARBA" id="ARBA00004123"/>
    </source>
</evidence>
<evidence type="ECO:0000313" key="8">
    <source>
        <dbReference type="Proteomes" id="UP001415857"/>
    </source>
</evidence>
<dbReference type="GO" id="GO:0046983">
    <property type="term" value="F:protein dimerization activity"/>
    <property type="evidence" value="ECO:0007669"/>
    <property type="project" value="InterPro"/>
</dbReference>
<keyword evidence="2" id="KW-0805">Transcription regulation</keyword>
<dbReference type="Pfam" id="PF00010">
    <property type="entry name" value="HLH"/>
    <property type="match status" value="1"/>
</dbReference>
<feature type="domain" description="BHLH" evidence="6">
    <location>
        <begin position="405"/>
        <end position="455"/>
    </location>
</feature>
<dbReference type="PROSITE" id="PS50888">
    <property type="entry name" value="BHLH"/>
    <property type="match status" value="1"/>
</dbReference>